<dbReference type="OrthoDB" id="1046782at2759"/>
<name>A0A1S8A9I4_ROSNE</name>
<sequence length="434" mass="46111">MGYATRVFTVLLAHLAFVVAAAGSGGGGGSGGSILGQLALEKVLHDGREVFGEFVNDHNNNNDESVDSPSFLPSRPALPHHGQGRHARWMAALPDAIPLARLTIPGTHDAATWNYSQATQDGLSGATRCDGAGPARGPARAYRCQTRSLAAALEAGVRFLDLRFAADPTGARLALWHGPALLSARATLEDVLLGLYAWLDAHPTETVLASLQHERGTRADDGDADDAAVVRDALRRALTGPAAARYVVGARGALGTLGEARGKVVVLRRFDLDEHDHDHDDNDDDTSSSSLLPGLHLSPTKWPDNAPAGFELVYNETTGARAFVEDYYHPEGPEHATVAANVEAKFAAAADHLRKAAAGDFDSLFITFTSGTHVEAEPPVYPDVMALGTHAVRGVNARLRDLLAGPEMRGRRLGVVVMDFFDEPDGLVDLLLDL</sequence>
<protein>
    <submittedName>
        <fullName evidence="4">Putative PLC-like phosphodiesterase</fullName>
    </submittedName>
</protein>
<dbReference type="AlphaFoldDB" id="A0A1S8A9I4"/>
<dbReference type="PANTHER" id="PTHR13593">
    <property type="match status" value="1"/>
</dbReference>
<accession>A0A1S8A9I4</accession>
<dbReference type="InterPro" id="IPR017946">
    <property type="entry name" value="PLC-like_Pdiesterase_TIM-brl"/>
</dbReference>
<feature type="compositionally biased region" description="Low complexity" evidence="1">
    <location>
        <begin position="287"/>
        <end position="299"/>
    </location>
</feature>
<dbReference type="InterPro" id="IPR000909">
    <property type="entry name" value="PLipase_C_PInositol-sp_X_dom"/>
</dbReference>
<feature type="domain" description="Phosphatidylinositol-specific phospholipase C X" evidence="3">
    <location>
        <begin position="95"/>
        <end position="269"/>
    </location>
</feature>
<dbReference type="PANTHER" id="PTHR13593:SF116">
    <property type="entry name" value="PLC-LIKE PHOSPHODIESTERASE"/>
    <property type="match status" value="1"/>
</dbReference>
<dbReference type="STRING" id="77044.A0A1S8A9I4"/>
<dbReference type="PROSITE" id="PS50007">
    <property type="entry name" value="PIPLC_X_DOMAIN"/>
    <property type="match status" value="1"/>
</dbReference>
<dbReference type="SUPFAM" id="SSF51695">
    <property type="entry name" value="PLC-like phosphodiesterases"/>
    <property type="match status" value="1"/>
</dbReference>
<evidence type="ECO:0000256" key="1">
    <source>
        <dbReference type="SAM" id="MobiDB-lite"/>
    </source>
</evidence>
<dbReference type="InterPro" id="IPR051057">
    <property type="entry name" value="PI-PLC_domain"/>
</dbReference>
<gene>
    <name evidence="4" type="ORF">SAMD00023353_4300350</name>
</gene>
<dbReference type="GO" id="GO:0006629">
    <property type="term" value="P:lipid metabolic process"/>
    <property type="evidence" value="ECO:0007669"/>
    <property type="project" value="InterPro"/>
</dbReference>
<dbReference type="Gene3D" id="3.20.20.190">
    <property type="entry name" value="Phosphatidylinositol (PI) phosphodiesterase"/>
    <property type="match status" value="1"/>
</dbReference>
<dbReference type="GO" id="GO:0008081">
    <property type="term" value="F:phosphoric diester hydrolase activity"/>
    <property type="evidence" value="ECO:0007669"/>
    <property type="project" value="InterPro"/>
</dbReference>
<dbReference type="SMART" id="SM00148">
    <property type="entry name" value="PLCXc"/>
    <property type="match status" value="1"/>
</dbReference>
<dbReference type="Pfam" id="PF00388">
    <property type="entry name" value="PI-PLC-X"/>
    <property type="match status" value="1"/>
</dbReference>
<reference evidence="4" key="1">
    <citation type="submission" date="2016-03" db="EMBL/GenBank/DDBJ databases">
        <title>Draft genome sequence of Rosellinia necatrix.</title>
        <authorList>
            <person name="Kanematsu S."/>
        </authorList>
    </citation>
    <scope>NUCLEOTIDE SEQUENCE [LARGE SCALE GENOMIC DNA]</scope>
    <source>
        <strain evidence="4">W97</strain>
    </source>
</reference>
<evidence type="ECO:0000313" key="4">
    <source>
        <dbReference type="EMBL" id="GAW26683.1"/>
    </source>
</evidence>
<evidence type="ECO:0000313" key="5">
    <source>
        <dbReference type="Proteomes" id="UP000054516"/>
    </source>
</evidence>
<feature type="chain" id="PRO_5012413422" evidence="2">
    <location>
        <begin position="21"/>
        <end position="434"/>
    </location>
</feature>
<dbReference type="OMA" id="GIVMFDF"/>
<keyword evidence="2" id="KW-0732">Signal</keyword>
<keyword evidence="5" id="KW-1185">Reference proteome</keyword>
<feature type="region of interest" description="Disordered" evidence="1">
    <location>
        <begin position="274"/>
        <end position="302"/>
    </location>
</feature>
<evidence type="ECO:0000256" key="2">
    <source>
        <dbReference type="SAM" id="SignalP"/>
    </source>
</evidence>
<feature type="signal peptide" evidence="2">
    <location>
        <begin position="1"/>
        <end position="20"/>
    </location>
</feature>
<evidence type="ECO:0000259" key="3">
    <source>
        <dbReference type="SMART" id="SM00148"/>
    </source>
</evidence>
<proteinExistence type="predicted"/>
<organism evidence="4">
    <name type="scientific">Rosellinia necatrix</name>
    <name type="common">White root-rot fungus</name>
    <dbReference type="NCBI Taxonomy" id="77044"/>
    <lineage>
        <taxon>Eukaryota</taxon>
        <taxon>Fungi</taxon>
        <taxon>Dikarya</taxon>
        <taxon>Ascomycota</taxon>
        <taxon>Pezizomycotina</taxon>
        <taxon>Sordariomycetes</taxon>
        <taxon>Xylariomycetidae</taxon>
        <taxon>Xylariales</taxon>
        <taxon>Xylariaceae</taxon>
        <taxon>Rosellinia</taxon>
    </lineage>
</organism>
<dbReference type="EMBL" id="DF977488">
    <property type="protein sequence ID" value="GAW26683.1"/>
    <property type="molecule type" value="Genomic_DNA"/>
</dbReference>
<dbReference type="Proteomes" id="UP000054516">
    <property type="component" value="Unassembled WGS sequence"/>
</dbReference>